<dbReference type="GO" id="GO:0043332">
    <property type="term" value="C:mating projection tip"/>
    <property type="evidence" value="ECO:0007669"/>
    <property type="project" value="TreeGrafter"/>
</dbReference>
<feature type="compositionally biased region" description="Pro residues" evidence="3">
    <location>
        <begin position="893"/>
        <end position="938"/>
    </location>
</feature>
<feature type="region of interest" description="Disordered" evidence="3">
    <location>
        <begin position="1419"/>
        <end position="1473"/>
    </location>
</feature>
<feature type="domain" description="GBD/FH3" evidence="4">
    <location>
        <begin position="64"/>
        <end position="487"/>
    </location>
</feature>
<dbReference type="Proteomes" id="UP000654370">
    <property type="component" value="Unassembled WGS sequence"/>
</dbReference>
<feature type="region of interest" description="Disordered" evidence="3">
    <location>
        <begin position="791"/>
        <end position="945"/>
    </location>
</feature>
<dbReference type="GO" id="GO:0003779">
    <property type="term" value="F:actin binding"/>
    <property type="evidence" value="ECO:0007669"/>
    <property type="project" value="InterPro"/>
</dbReference>
<evidence type="ECO:0000256" key="3">
    <source>
        <dbReference type="SAM" id="MobiDB-lite"/>
    </source>
</evidence>
<proteinExistence type="inferred from homology"/>
<feature type="compositionally biased region" description="Basic and acidic residues" evidence="3">
    <location>
        <begin position="1447"/>
        <end position="1473"/>
    </location>
</feature>
<sequence>MELFSRGKSRKASLLPEAHQQASHVTPSIRSHSLPISNSSDSPTSPADNSSIKGFNDEGRPFSTVRPPDHEIEGLFEKMLTRRGIHDRGARSVMLSFPAEKKWLMVSQDIQADATTTVRPTMSTSASSRKSALESKELDKGTPEYYIKQFLEPDFRGINPKILAHLASGISSGKAKFLCWFSWVRTFIEARGLQVITNVLGNLNKRQIKREADLQMEIEIIKCFKSLLNNRWGAREVVMNPQCIYNCMQSMLSPPIQTRKQVCEVLVFMCYCEVPSGQEIVLRGMEQLRNATRDFGRFDPWFKLLETTLDGRGRMGSLVGASDDFRKLGMQGTADSHFTEFAISNLMLINSIINVVEDVDIRVHLRNQMNSCGLQRILSKLEELNNDQVTRHLNNFHQMADNDNEEIMESYNEQMINNMSDPRDVFECILSSVEGTRSYDFFLSAMQHLLLIKDSVEDRQVYEKTPRYFQLIDKVVTQIVLDRKGLAEDISSGYGMSVVEMVEKFTEKGEVQKALQDAKEARELYEQTLKEKKKIELELSLKGDGVVSQLKAKASSLEDLLRMSKHTISILQNKLTETQQEYQAGLARMDERLRLFHQAVLEATPASDSKDANNRASSFELTREELIRAYDRLRAQDRLEGQDFEKDGDVGGSILSQFQVQPEPMHTAAGLSDDFKNSLTNQLHSSIPGTFVVPGTAPLIGSTRRGKSFQERYSKDVDSGNKAGVQRKDVGKLPVQLQERVKNLLEKNDNETKVEKADIRPTSGLAIALQQKLSQQALGGTMVDTASEHVMSNTDTHKEQQSSSNIPAPPPPPPPPFMPSVSMQASSASVPPPPPPPPPPPAMPGGLTLNSNAAAPPPPPPPPPPMAPGGSYGIPPPPPPPPPQPALGGSFGTPPPPPPPPPPGTAAPPPPPPPPSSAGPHAPPTAFGPPPPPPPPGPGVSNVSHRVSLPTARKNMMTQTKVKTKALQWTKMNQQTISKTVWGQKTVDELALEMEMMEKGVFSSAEDLFAQKVFEPKKVVKKEKKPEICIIDSKKAYNINIALLSKLKRVPFSEVRSKILAMDFDFCSEILLRNMLSLAPTPDEMGKLSVFASSAGKDDLDSLSPADTFCLEMMKIDRYKERIQNMLFMRIFPDKNAQLSDNMQSVLDASIDVKNSKAFQELLNLILMLGNFLNGSGFQGGAFGIKIASINKLVDTKGSKENTTLLHFLVDIVESKFPRIYKFLDDLKSTDSACKVTLSDLIKEYNELRSGLQLIIDETKRENATDDRYHQFSEDFQKDAVPKFDELEVRYTSMDVAYKDVVTFFGENPKEMKPDEFFAIFKTFTSSWEKAMGDNVNAKKKLEQMEKVRQAEQERKERIAERKNNKGIDISEGKCGDIYYELENSNFSLVCQTAGATGKEDDKYLMDNLLDKLRAGDLDAGSRRRGDRNRRRANTNKISRSESVSRLAEDLLKDIQKDDSPSKSPDTEKQEKDMLADLISVAEIGTANG</sequence>
<evidence type="ECO:0000313" key="6">
    <source>
        <dbReference type="EMBL" id="KAG2183787.1"/>
    </source>
</evidence>
<dbReference type="Gene3D" id="6.10.30.50">
    <property type="match status" value="1"/>
</dbReference>
<feature type="coiled-coil region" evidence="2">
    <location>
        <begin position="508"/>
        <end position="538"/>
    </location>
</feature>
<evidence type="ECO:0000313" key="7">
    <source>
        <dbReference type="Proteomes" id="UP000654370"/>
    </source>
</evidence>
<dbReference type="InterPro" id="IPR010472">
    <property type="entry name" value="FH3_dom"/>
</dbReference>
<dbReference type="PANTHER" id="PTHR47102">
    <property type="entry name" value="PROTEIN BNI1"/>
    <property type="match status" value="1"/>
</dbReference>
<dbReference type="SMART" id="SM01139">
    <property type="entry name" value="Drf_FH3"/>
    <property type="match status" value="1"/>
</dbReference>
<dbReference type="PROSITE" id="PS51444">
    <property type="entry name" value="FH2"/>
    <property type="match status" value="1"/>
</dbReference>
<reference evidence="6" key="1">
    <citation type="submission" date="2020-12" db="EMBL/GenBank/DDBJ databases">
        <title>Metabolic potential, ecology and presence of endohyphal bacteria is reflected in genomic diversity of Mucoromycotina.</title>
        <authorList>
            <person name="Muszewska A."/>
            <person name="Okrasinska A."/>
            <person name="Steczkiewicz K."/>
            <person name="Drgas O."/>
            <person name="Orlowska M."/>
            <person name="Perlinska-Lenart U."/>
            <person name="Aleksandrzak-Piekarczyk T."/>
            <person name="Szatraj K."/>
            <person name="Zielenkiewicz U."/>
            <person name="Pilsyk S."/>
            <person name="Malc E."/>
            <person name="Mieczkowski P."/>
            <person name="Kruszewska J.S."/>
            <person name="Biernat P."/>
            <person name="Pawlowska J."/>
        </authorList>
    </citation>
    <scope>NUCLEOTIDE SEQUENCE</scope>
    <source>
        <strain evidence="6">WA0000067209</strain>
    </source>
</reference>
<dbReference type="Pfam" id="PF06371">
    <property type="entry name" value="Drf_GBD"/>
    <property type="match status" value="1"/>
</dbReference>
<feature type="compositionally biased region" description="Low complexity" evidence="3">
    <location>
        <begin position="819"/>
        <end position="829"/>
    </location>
</feature>
<dbReference type="GO" id="GO:0031267">
    <property type="term" value="F:small GTPase binding"/>
    <property type="evidence" value="ECO:0007669"/>
    <property type="project" value="InterPro"/>
</dbReference>
<feature type="compositionally biased region" description="Pro residues" evidence="3">
    <location>
        <begin position="807"/>
        <end position="818"/>
    </location>
</feature>
<accession>A0A8H7UJ98</accession>
<dbReference type="GO" id="GO:0051017">
    <property type="term" value="P:actin filament bundle assembly"/>
    <property type="evidence" value="ECO:0007669"/>
    <property type="project" value="TreeGrafter"/>
</dbReference>
<dbReference type="Gene3D" id="1.10.238.150">
    <property type="entry name" value="Formin, FH3 diaphanous domain"/>
    <property type="match status" value="1"/>
</dbReference>
<organism evidence="6 7">
    <name type="scientific">Mortierella isabellina</name>
    <name type="common">Filamentous fungus</name>
    <name type="synonym">Umbelopsis isabellina</name>
    <dbReference type="NCBI Taxonomy" id="91625"/>
    <lineage>
        <taxon>Eukaryota</taxon>
        <taxon>Fungi</taxon>
        <taxon>Fungi incertae sedis</taxon>
        <taxon>Mucoromycota</taxon>
        <taxon>Mucoromycotina</taxon>
        <taxon>Umbelopsidomycetes</taxon>
        <taxon>Umbelopsidales</taxon>
        <taxon>Umbelopsidaceae</taxon>
        <taxon>Umbelopsis</taxon>
    </lineage>
</organism>
<dbReference type="InterPro" id="IPR010473">
    <property type="entry name" value="GTPase-bd"/>
</dbReference>
<dbReference type="InterPro" id="IPR051661">
    <property type="entry name" value="Actin_filament_regulator"/>
</dbReference>
<feature type="compositionally biased region" description="Pro residues" evidence="3">
    <location>
        <begin position="855"/>
        <end position="867"/>
    </location>
</feature>
<evidence type="ECO:0000259" key="5">
    <source>
        <dbReference type="PROSITE" id="PS51444"/>
    </source>
</evidence>
<evidence type="ECO:0000259" key="4">
    <source>
        <dbReference type="PROSITE" id="PS51232"/>
    </source>
</evidence>
<dbReference type="GO" id="GO:0051016">
    <property type="term" value="P:barbed-end actin filament capping"/>
    <property type="evidence" value="ECO:0007669"/>
    <property type="project" value="TreeGrafter"/>
</dbReference>
<name>A0A8H7UJ98_MORIS</name>
<feature type="compositionally biased region" description="Polar residues" evidence="3">
    <location>
        <begin position="1435"/>
        <end position="1444"/>
    </location>
</feature>
<feature type="compositionally biased region" description="Pro residues" evidence="3">
    <location>
        <begin position="874"/>
        <end position="885"/>
    </location>
</feature>
<feature type="compositionally biased region" description="Polar residues" evidence="3">
    <location>
        <begin position="20"/>
        <end position="53"/>
    </location>
</feature>
<dbReference type="PROSITE" id="PS51232">
    <property type="entry name" value="GBD_FH3"/>
    <property type="match status" value="1"/>
</dbReference>
<dbReference type="GO" id="GO:0015629">
    <property type="term" value="C:actin cytoskeleton"/>
    <property type="evidence" value="ECO:0007669"/>
    <property type="project" value="UniProtKB-ARBA"/>
</dbReference>
<dbReference type="Gene3D" id="1.20.58.2220">
    <property type="entry name" value="Formin, FH2 domain"/>
    <property type="match status" value="1"/>
</dbReference>
<feature type="region of interest" description="Disordered" evidence="3">
    <location>
        <begin position="702"/>
        <end position="727"/>
    </location>
</feature>
<dbReference type="SMART" id="SM00498">
    <property type="entry name" value="FH2"/>
    <property type="match status" value="1"/>
</dbReference>
<dbReference type="PANTHER" id="PTHR47102:SF2">
    <property type="entry name" value="PROTEIN BNI1"/>
    <property type="match status" value="1"/>
</dbReference>
<dbReference type="Gene3D" id="1.25.10.10">
    <property type="entry name" value="Leucine-rich Repeat Variant"/>
    <property type="match status" value="1"/>
</dbReference>
<protein>
    <submittedName>
        <fullName evidence="6">Uncharacterized protein</fullName>
    </submittedName>
</protein>
<dbReference type="SMART" id="SM01140">
    <property type="entry name" value="Drf_GBD"/>
    <property type="match status" value="1"/>
</dbReference>
<dbReference type="EMBL" id="JAEPQZ010000003">
    <property type="protein sequence ID" value="KAG2183787.1"/>
    <property type="molecule type" value="Genomic_DNA"/>
</dbReference>
<dbReference type="InterPro" id="IPR011989">
    <property type="entry name" value="ARM-like"/>
</dbReference>
<dbReference type="SUPFAM" id="SSF48371">
    <property type="entry name" value="ARM repeat"/>
    <property type="match status" value="1"/>
</dbReference>
<feature type="compositionally biased region" description="Pro residues" evidence="3">
    <location>
        <begin position="830"/>
        <end position="843"/>
    </location>
</feature>
<dbReference type="InterPro" id="IPR014768">
    <property type="entry name" value="GBD/FH3_dom"/>
</dbReference>
<dbReference type="Gene3D" id="1.20.58.630">
    <property type="match status" value="1"/>
</dbReference>
<feature type="coiled-coil region" evidence="2">
    <location>
        <begin position="1335"/>
        <end position="1362"/>
    </location>
</feature>
<keyword evidence="7" id="KW-1185">Reference proteome</keyword>
<feature type="compositionally biased region" description="Basic and acidic residues" evidence="3">
    <location>
        <begin position="708"/>
        <end position="719"/>
    </location>
</feature>
<comment type="similarity">
    <text evidence="1">Belongs to the formin homology family. BNI1 subfamily.</text>
</comment>
<dbReference type="GO" id="GO:0032153">
    <property type="term" value="C:cell division site"/>
    <property type="evidence" value="ECO:0007669"/>
    <property type="project" value="TreeGrafter"/>
</dbReference>
<dbReference type="Pfam" id="PF06367">
    <property type="entry name" value="Drf_FH3"/>
    <property type="match status" value="1"/>
</dbReference>
<keyword evidence="2" id="KW-0175">Coiled coil</keyword>
<dbReference type="SUPFAM" id="SSF101447">
    <property type="entry name" value="Formin homology 2 domain (FH2 domain)"/>
    <property type="match status" value="1"/>
</dbReference>
<dbReference type="InterPro" id="IPR042201">
    <property type="entry name" value="FH2_Formin_sf"/>
</dbReference>
<feature type="region of interest" description="Disordered" evidence="3">
    <location>
        <begin position="1"/>
        <end position="69"/>
    </location>
</feature>
<evidence type="ECO:0000256" key="2">
    <source>
        <dbReference type="SAM" id="Coils"/>
    </source>
</evidence>
<feature type="domain" description="FH2" evidence="5">
    <location>
        <begin position="954"/>
        <end position="1354"/>
    </location>
</feature>
<dbReference type="GO" id="GO:1903475">
    <property type="term" value="P:mitotic actomyosin contractile ring assembly"/>
    <property type="evidence" value="ECO:0007669"/>
    <property type="project" value="TreeGrafter"/>
</dbReference>
<dbReference type="InterPro" id="IPR015425">
    <property type="entry name" value="FH2_Formin"/>
</dbReference>
<feature type="compositionally biased region" description="Basic residues" evidence="3">
    <location>
        <begin position="1425"/>
        <end position="1434"/>
    </location>
</feature>
<dbReference type="Pfam" id="PF02181">
    <property type="entry name" value="FH2"/>
    <property type="match status" value="1"/>
</dbReference>
<dbReference type="InterPro" id="IPR016024">
    <property type="entry name" value="ARM-type_fold"/>
</dbReference>
<dbReference type="GO" id="GO:0005938">
    <property type="term" value="C:cell cortex"/>
    <property type="evidence" value="ECO:0007669"/>
    <property type="project" value="UniProtKB-ARBA"/>
</dbReference>
<comment type="caution">
    <text evidence="6">The sequence shown here is derived from an EMBL/GenBank/DDBJ whole genome shotgun (WGS) entry which is preliminary data.</text>
</comment>
<evidence type="ECO:0000256" key="1">
    <source>
        <dbReference type="ARBA" id="ARBA00037935"/>
    </source>
</evidence>
<dbReference type="OrthoDB" id="1104827at2759"/>
<gene>
    <name evidence="6" type="ORF">INT43_006798</name>
</gene>